<keyword evidence="13" id="KW-1185">Reference proteome</keyword>
<feature type="transmembrane region" description="Helical" evidence="10">
    <location>
        <begin position="240"/>
        <end position="260"/>
    </location>
</feature>
<feature type="compositionally biased region" description="Basic and acidic residues" evidence="9">
    <location>
        <begin position="1"/>
        <end position="10"/>
    </location>
</feature>
<evidence type="ECO:0000256" key="2">
    <source>
        <dbReference type="ARBA" id="ARBA00008537"/>
    </source>
</evidence>
<feature type="transmembrane region" description="Helical" evidence="10">
    <location>
        <begin position="454"/>
        <end position="472"/>
    </location>
</feature>
<gene>
    <name evidence="12" type="ORF">HFV08_23960</name>
</gene>
<evidence type="ECO:0000256" key="3">
    <source>
        <dbReference type="ARBA" id="ARBA00022448"/>
    </source>
</evidence>
<accession>A0ABX1HAB2</accession>
<evidence type="ECO:0000259" key="11">
    <source>
        <dbReference type="PROSITE" id="PS50850"/>
    </source>
</evidence>
<evidence type="ECO:0000256" key="7">
    <source>
        <dbReference type="ARBA" id="ARBA00023136"/>
    </source>
</evidence>
<feature type="transmembrane region" description="Helical" evidence="10">
    <location>
        <begin position="29"/>
        <end position="53"/>
    </location>
</feature>
<dbReference type="PRINTS" id="PR01036">
    <property type="entry name" value="TCRTETB"/>
</dbReference>
<keyword evidence="5 10" id="KW-0812">Transmembrane</keyword>
<sequence length="493" mass="51181">MTGRHRETRNGRAPGPGRAPRLGPEVRRAATVVILGATLSFLDTTIVNVALKALASDFGTSLDTIQWIATAYLLAVAAALPASGWAARRFGARRAYTTAVVLFTLASLLCALAQNEGQLIAFRALQGLGGGLIMPVGQIILARAAGPANLPRVMAVVGVPLVLAPVFGPFAGGLLLHFADWRWIFLVNLPVGAFAVLCALRLLAPDRPQEAAPLDVLGLAAVSLGMAGLTYGFGEAGRDASAGTFFALGAGALLLLLFVVRTLRIPHPLFDIRLYRDPVFRAASLTTVFLAMGMYAGMVLMPLYFQSVRGEDPVATGVLLVPSSIGAAAATWLSGRVVERLGGGRTALVGAALSLAAAVPFVLITADTPYAVVAAAMGVSGFGAGLSVMPAMTSAFRALDPQKISDASPQLNMAQRLGGSLATAVFVAVLQNGLDEADATAEQRMAAFTATFRWSLGAAALAALTALLLARAQRRARHRGRTSRRRAAGRAPA</sequence>
<proteinExistence type="inferred from homology"/>
<dbReference type="PROSITE" id="PS50850">
    <property type="entry name" value="MFS"/>
    <property type="match status" value="1"/>
</dbReference>
<dbReference type="Gene3D" id="1.20.1250.20">
    <property type="entry name" value="MFS general substrate transporter like domains"/>
    <property type="match status" value="1"/>
</dbReference>
<reference evidence="12 13" key="1">
    <citation type="submission" date="2020-04" db="EMBL/GenBank/DDBJ databases">
        <title>Phylogenetic Diversity and Antibacterial Activity against Ralstonia solanacearum of Endophytic Actinomycete Isolated from Moss.</title>
        <authorList>
            <person name="Zhuang X."/>
        </authorList>
    </citation>
    <scope>NUCLEOTIDE SEQUENCE [LARGE SCALE GENOMIC DNA]</scope>
    <source>
        <strain evidence="12 13">LD120</strain>
    </source>
</reference>
<keyword evidence="3" id="KW-0813">Transport</keyword>
<feature type="transmembrane region" description="Helical" evidence="10">
    <location>
        <begin position="65"/>
        <end position="83"/>
    </location>
</feature>
<dbReference type="InterPro" id="IPR036259">
    <property type="entry name" value="MFS_trans_sf"/>
</dbReference>
<dbReference type="NCBIfam" id="TIGR00711">
    <property type="entry name" value="efflux_EmrB"/>
    <property type="match status" value="1"/>
</dbReference>
<comment type="similarity">
    <text evidence="2">Belongs to the major facilitator superfamily. EmrB family.</text>
</comment>
<feature type="domain" description="Major facilitator superfamily (MFS) profile" evidence="11">
    <location>
        <begin position="29"/>
        <end position="474"/>
    </location>
</feature>
<keyword evidence="8" id="KW-0046">Antibiotic resistance</keyword>
<dbReference type="Pfam" id="PF07690">
    <property type="entry name" value="MFS_1"/>
    <property type="match status" value="1"/>
</dbReference>
<feature type="transmembrane region" description="Helical" evidence="10">
    <location>
        <begin position="347"/>
        <end position="366"/>
    </location>
</feature>
<feature type="transmembrane region" description="Helical" evidence="10">
    <location>
        <begin position="95"/>
        <end position="114"/>
    </location>
</feature>
<evidence type="ECO:0000256" key="8">
    <source>
        <dbReference type="ARBA" id="ARBA00023251"/>
    </source>
</evidence>
<feature type="transmembrane region" description="Helical" evidence="10">
    <location>
        <begin position="317"/>
        <end position="335"/>
    </location>
</feature>
<evidence type="ECO:0000256" key="10">
    <source>
        <dbReference type="SAM" id="Phobius"/>
    </source>
</evidence>
<dbReference type="RefSeq" id="WP_168542333.1">
    <property type="nucleotide sequence ID" value="NZ_JAAWWP010000017.1"/>
</dbReference>
<feature type="transmembrane region" description="Helical" evidence="10">
    <location>
        <begin position="280"/>
        <end position="305"/>
    </location>
</feature>
<feature type="transmembrane region" description="Helical" evidence="10">
    <location>
        <begin position="216"/>
        <end position="234"/>
    </location>
</feature>
<dbReference type="Proteomes" id="UP000772196">
    <property type="component" value="Unassembled WGS sequence"/>
</dbReference>
<keyword evidence="6 10" id="KW-1133">Transmembrane helix</keyword>
<evidence type="ECO:0000256" key="4">
    <source>
        <dbReference type="ARBA" id="ARBA00022475"/>
    </source>
</evidence>
<feature type="compositionally biased region" description="Low complexity" evidence="9">
    <location>
        <begin position="11"/>
        <end position="23"/>
    </location>
</feature>
<dbReference type="Gene3D" id="1.20.1720.10">
    <property type="entry name" value="Multidrug resistance protein D"/>
    <property type="match status" value="1"/>
</dbReference>
<evidence type="ECO:0000256" key="9">
    <source>
        <dbReference type="SAM" id="MobiDB-lite"/>
    </source>
</evidence>
<comment type="caution">
    <text evidence="12">The sequence shown here is derived from an EMBL/GenBank/DDBJ whole genome shotgun (WGS) entry which is preliminary data.</text>
</comment>
<comment type="subcellular location">
    <subcellularLocation>
        <location evidence="1">Cell membrane</location>
        <topology evidence="1">Multi-pass membrane protein</topology>
    </subcellularLocation>
</comment>
<dbReference type="SUPFAM" id="SSF103473">
    <property type="entry name" value="MFS general substrate transporter"/>
    <property type="match status" value="1"/>
</dbReference>
<evidence type="ECO:0000256" key="6">
    <source>
        <dbReference type="ARBA" id="ARBA00022989"/>
    </source>
</evidence>
<feature type="transmembrane region" description="Helical" evidence="10">
    <location>
        <begin position="183"/>
        <end position="204"/>
    </location>
</feature>
<dbReference type="PANTHER" id="PTHR42718:SF9">
    <property type="entry name" value="MAJOR FACILITATOR SUPERFAMILY MULTIDRUG TRANSPORTER MFSC"/>
    <property type="match status" value="1"/>
</dbReference>
<dbReference type="InterPro" id="IPR004638">
    <property type="entry name" value="EmrB-like"/>
</dbReference>
<keyword evidence="4" id="KW-1003">Cell membrane</keyword>
<dbReference type="InterPro" id="IPR020846">
    <property type="entry name" value="MFS_dom"/>
</dbReference>
<feature type="transmembrane region" description="Helical" evidence="10">
    <location>
        <begin position="153"/>
        <end position="177"/>
    </location>
</feature>
<evidence type="ECO:0000256" key="5">
    <source>
        <dbReference type="ARBA" id="ARBA00022692"/>
    </source>
</evidence>
<feature type="region of interest" description="Disordered" evidence="9">
    <location>
        <begin position="1"/>
        <end position="23"/>
    </location>
</feature>
<name>A0ABX1HAB2_9ACTN</name>
<feature type="transmembrane region" description="Helical" evidence="10">
    <location>
        <begin position="372"/>
        <end position="396"/>
    </location>
</feature>
<evidence type="ECO:0000256" key="1">
    <source>
        <dbReference type="ARBA" id="ARBA00004651"/>
    </source>
</evidence>
<evidence type="ECO:0000313" key="13">
    <source>
        <dbReference type="Proteomes" id="UP000772196"/>
    </source>
</evidence>
<evidence type="ECO:0000313" key="12">
    <source>
        <dbReference type="EMBL" id="NKI44245.1"/>
    </source>
</evidence>
<feature type="transmembrane region" description="Helical" evidence="10">
    <location>
        <begin position="120"/>
        <end position="141"/>
    </location>
</feature>
<organism evidence="12 13">
    <name type="scientific">Streptomyces physcomitrii</name>
    <dbReference type="NCBI Taxonomy" id="2724184"/>
    <lineage>
        <taxon>Bacteria</taxon>
        <taxon>Bacillati</taxon>
        <taxon>Actinomycetota</taxon>
        <taxon>Actinomycetes</taxon>
        <taxon>Kitasatosporales</taxon>
        <taxon>Streptomycetaceae</taxon>
        <taxon>Streptomyces</taxon>
    </lineage>
</organism>
<protein>
    <submittedName>
        <fullName evidence="12">DHA2 family efflux MFS transporter permease subunit</fullName>
    </submittedName>
</protein>
<keyword evidence="7 10" id="KW-0472">Membrane</keyword>
<dbReference type="PANTHER" id="PTHR42718">
    <property type="entry name" value="MAJOR FACILITATOR SUPERFAMILY MULTIDRUG TRANSPORTER MFSC"/>
    <property type="match status" value="1"/>
</dbReference>
<dbReference type="EMBL" id="JAAWWP010000017">
    <property type="protein sequence ID" value="NKI44245.1"/>
    <property type="molecule type" value="Genomic_DNA"/>
</dbReference>
<dbReference type="InterPro" id="IPR011701">
    <property type="entry name" value="MFS"/>
</dbReference>
<feature type="transmembrane region" description="Helical" evidence="10">
    <location>
        <begin position="417"/>
        <end position="434"/>
    </location>
</feature>